<dbReference type="InParanoid" id="A0A7J7BXT4"/>
<comment type="caution">
    <text evidence="3">The sequence shown here is derived from an EMBL/GenBank/DDBJ whole genome shotgun (WGS) entry which is preliminary data.</text>
</comment>
<keyword evidence="2" id="KW-1133">Transmembrane helix</keyword>
<proteinExistence type="predicted"/>
<dbReference type="InterPro" id="IPR002026">
    <property type="entry name" value="Urease_gamma/gamma-beta_su"/>
</dbReference>
<dbReference type="GO" id="GO:0016151">
    <property type="term" value="F:nickel cation binding"/>
    <property type="evidence" value="ECO:0007669"/>
    <property type="project" value="InterPro"/>
</dbReference>
<gene>
    <name evidence="3" type="ORF">HS088_TW22G00364</name>
</gene>
<evidence type="ECO:0000313" key="3">
    <source>
        <dbReference type="EMBL" id="KAF5726683.1"/>
    </source>
</evidence>
<evidence type="ECO:0000256" key="1">
    <source>
        <dbReference type="ARBA" id="ARBA00022801"/>
    </source>
</evidence>
<dbReference type="Proteomes" id="UP000593562">
    <property type="component" value="Unassembled WGS sequence"/>
</dbReference>
<dbReference type="GO" id="GO:0016787">
    <property type="term" value="F:hydrolase activity"/>
    <property type="evidence" value="ECO:0007669"/>
    <property type="project" value="UniProtKB-KW"/>
</dbReference>
<dbReference type="PANTHER" id="PTHR43440:SF1">
    <property type="entry name" value="UREASE"/>
    <property type="match status" value="1"/>
</dbReference>
<name>A0A7J7BXT4_TRIWF</name>
<dbReference type="EMBL" id="JAAARO010000022">
    <property type="protein sequence ID" value="KAF5726683.1"/>
    <property type="molecule type" value="Genomic_DNA"/>
</dbReference>
<dbReference type="PANTHER" id="PTHR43440">
    <property type="entry name" value="UREASE"/>
    <property type="match status" value="1"/>
</dbReference>
<sequence>MKSTPIEVEKLGLVNVGYLAQKRLARGLRLNCTEAVALIATQAFVFMFVCWSLFVMVIIDSGRIDGSWETTPWKVLPLTTISLLYCCLTVILFSLALC</sequence>
<feature type="transmembrane region" description="Helical" evidence="2">
    <location>
        <begin position="35"/>
        <end position="59"/>
    </location>
</feature>
<accession>A0A7J7BXT4</accession>
<reference evidence="3 4" key="1">
    <citation type="journal article" date="2020" name="Nat. Commun.">
        <title>Genome of Tripterygium wilfordii and identification of cytochrome P450 involved in triptolide biosynthesis.</title>
        <authorList>
            <person name="Tu L."/>
            <person name="Su P."/>
            <person name="Zhang Z."/>
            <person name="Gao L."/>
            <person name="Wang J."/>
            <person name="Hu T."/>
            <person name="Zhou J."/>
            <person name="Zhang Y."/>
            <person name="Zhao Y."/>
            <person name="Liu Y."/>
            <person name="Song Y."/>
            <person name="Tong Y."/>
            <person name="Lu Y."/>
            <person name="Yang J."/>
            <person name="Xu C."/>
            <person name="Jia M."/>
            <person name="Peters R.J."/>
            <person name="Huang L."/>
            <person name="Gao W."/>
        </authorList>
    </citation>
    <scope>NUCLEOTIDE SEQUENCE [LARGE SCALE GENOMIC DNA]</scope>
    <source>
        <strain evidence="4">cv. XIE 37</strain>
        <tissue evidence="3">Leaf</tissue>
    </source>
</reference>
<dbReference type="AlphaFoldDB" id="A0A7J7BXT4"/>
<evidence type="ECO:0000313" key="4">
    <source>
        <dbReference type="Proteomes" id="UP000593562"/>
    </source>
</evidence>
<keyword evidence="2" id="KW-0472">Membrane</keyword>
<dbReference type="InterPro" id="IPR036463">
    <property type="entry name" value="Urease_gamma_sf"/>
</dbReference>
<keyword evidence="2" id="KW-0812">Transmembrane</keyword>
<dbReference type="GO" id="GO:0043419">
    <property type="term" value="P:urea catabolic process"/>
    <property type="evidence" value="ECO:0007669"/>
    <property type="project" value="InterPro"/>
</dbReference>
<feature type="transmembrane region" description="Helical" evidence="2">
    <location>
        <begin position="79"/>
        <end position="97"/>
    </location>
</feature>
<dbReference type="Pfam" id="PF00547">
    <property type="entry name" value="Urease_gamma"/>
    <property type="match status" value="1"/>
</dbReference>
<keyword evidence="4" id="KW-1185">Reference proteome</keyword>
<dbReference type="InterPro" id="IPR050112">
    <property type="entry name" value="Urease_alpha_subunit"/>
</dbReference>
<keyword evidence="1" id="KW-0378">Hydrolase</keyword>
<dbReference type="Gene3D" id="3.30.280.10">
    <property type="entry name" value="Urease, gamma-like subunit"/>
    <property type="match status" value="1"/>
</dbReference>
<organism evidence="3 4">
    <name type="scientific">Tripterygium wilfordii</name>
    <name type="common">Thunder God vine</name>
    <dbReference type="NCBI Taxonomy" id="458696"/>
    <lineage>
        <taxon>Eukaryota</taxon>
        <taxon>Viridiplantae</taxon>
        <taxon>Streptophyta</taxon>
        <taxon>Embryophyta</taxon>
        <taxon>Tracheophyta</taxon>
        <taxon>Spermatophyta</taxon>
        <taxon>Magnoliopsida</taxon>
        <taxon>eudicotyledons</taxon>
        <taxon>Gunneridae</taxon>
        <taxon>Pentapetalae</taxon>
        <taxon>rosids</taxon>
        <taxon>fabids</taxon>
        <taxon>Celastrales</taxon>
        <taxon>Celastraceae</taxon>
        <taxon>Tripterygium</taxon>
    </lineage>
</organism>
<evidence type="ECO:0000256" key="2">
    <source>
        <dbReference type="SAM" id="Phobius"/>
    </source>
</evidence>
<protein>
    <submittedName>
        <fullName evidence="3">Urease isoform X2</fullName>
    </submittedName>
</protein>
<dbReference type="SUPFAM" id="SSF54111">
    <property type="entry name" value="Urease, gamma-subunit"/>
    <property type="match status" value="1"/>
</dbReference>